<keyword evidence="3 9" id="KW-0813">Transport</keyword>
<feature type="transmembrane region" description="Helical" evidence="9">
    <location>
        <begin position="103"/>
        <end position="130"/>
    </location>
</feature>
<evidence type="ECO:0000256" key="9">
    <source>
        <dbReference type="RuleBase" id="RU361157"/>
    </source>
</evidence>
<evidence type="ECO:0000256" key="5">
    <source>
        <dbReference type="ARBA" id="ARBA00022519"/>
    </source>
</evidence>
<evidence type="ECO:0000256" key="4">
    <source>
        <dbReference type="ARBA" id="ARBA00022475"/>
    </source>
</evidence>
<feature type="domain" description="ABC transmembrane type-2" evidence="10">
    <location>
        <begin position="60"/>
        <end position="286"/>
    </location>
</feature>
<keyword evidence="6 9" id="KW-0812">Transmembrane</keyword>
<organism evidence="11 12">
    <name type="scientific">Segetibacter aerophilus</name>
    <dbReference type="NCBI Taxonomy" id="670293"/>
    <lineage>
        <taxon>Bacteria</taxon>
        <taxon>Pseudomonadati</taxon>
        <taxon>Bacteroidota</taxon>
        <taxon>Chitinophagia</taxon>
        <taxon>Chitinophagales</taxon>
        <taxon>Chitinophagaceae</taxon>
        <taxon>Segetibacter</taxon>
    </lineage>
</organism>
<name>A0A512B6L0_9BACT</name>
<keyword evidence="4 9" id="KW-1003">Cell membrane</keyword>
<evidence type="ECO:0000256" key="8">
    <source>
        <dbReference type="ARBA" id="ARBA00023136"/>
    </source>
</evidence>
<dbReference type="InterPro" id="IPR047817">
    <property type="entry name" value="ABC2_TM_bact-type"/>
</dbReference>
<feature type="transmembrane region" description="Helical" evidence="9">
    <location>
        <begin position="205"/>
        <end position="224"/>
    </location>
</feature>
<dbReference type="Proteomes" id="UP000321513">
    <property type="component" value="Unassembled WGS sequence"/>
</dbReference>
<evidence type="ECO:0000256" key="7">
    <source>
        <dbReference type="ARBA" id="ARBA00022989"/>
    </source>
</evidence>
<dbReference type="AlphaFoldDB" id="A0A512B6L0"/>
<dbReference type="EMBL" id="BJYT01000001">
    <property type="protein sequence ID" value="GEO07603.1"/>
    <property type="molecule type" value="Genomic_DNA"/>
</dbReference>
<evidence type="ECO:0000313" key="12">
    <source>
        <dbReference type="Proteomes" id="UP000321513"/>
    </source>
</evidence>
<evidence type="ECO:0000256" key="6">
    <source>
        <dbReference type="ARBA" id="ARBA00022692"/>
    </source>
</evidence>
<feature type="transmembrane region" description="Helical" evidence="9">
    <location>
        <begin position="265"/>
        <end position="283"/>
    </location>
</feature>
<feature type="transmembrane region" description="Helical" evidence="9">
    <location>
        <begin position="151"/>
        <end position="170"/>
    </location>
</feature>
<keyword evidence="5" id="KW-0997">Cell inner membrane</keyword>
<protein>
    <recommendedName>
        <fullName evidence="9">Transport permease protein</fullName>
    </recommendedName>
</protein>
<keyword evidence="8 9" id="KW-0472">Membrane</keyword>
<comment type="subcellular location">
    <subcellularLocation>
        <location evidence="1">Cell inner membrane</location>
        <topology evidence="1">Multi-pass membrane protein</topology>
    </subcellularLocation>
    <subcellularLocation>
        <location evidence="9">Cell membrane</location>
        <topology evidence="9">Multi-pass membrane protein</topology>
    </subcellularLocation>
</comment>
<dbReference type="Pfam" id="PF01061">
    <property type="entry name" value="ABC2_membrane"/>
    <property type="match status" value="1"/>
</dbReference>
<keyword evidence="12" id="KW-1185">Reference proteome</keyword>
<comment type="caution">
    <text evidence="11">The sequence shown here is derived from an EMBL/GenBank/DDBJ whole genome shotgun (WGS) entry which is preliminary data.</text>
</comment>
<evidence type="ECO:0000313" key="11">
    <source>
        <dbReference type="EMBL" id="GEO07603.1"/>
    </source>
</evidence>
<dbReference type="PANTHER" id="PTHR30413">
    <property type="entry name" value="INNER MEMBRANE TRANSPORT PERMEASE"/>
    <property type="match status" value="1"/>
</dbReference>
<feature type="transmembrane region" description="Helical" evidence="9">
    <location>
        <begin position="176"/>
        <end position="198"/>
    </location>
</feature>
<reference evidence="11 12" key="1">
    <citation type="submission" date="2019-07" db="EMBL/GenBank/DDBJ databases">
        <title>Whole genome shotgun sequence of Segetibacter aerophilus NBRC 106135.</title>
        <authorList>
            <person name="Hosoyama A."/>
            <person name="Uohara A."/>
            <person name="Ohji S."/>
            <person name="Ichikawa N."/>
        </authorList>
    </citation>
    <scope>NUCLEOTIDE SEQUENCE [LARGE SCALE GENOMIC DNA]</scope>
    <source>
        <strain evidence="11 12">NBRC 106135</strain>
    </source>
</reference>
<evidence type="ECO:0000256" key="3">
    <source>
        <dbReference type="ARBA" id="ARBA00022448"/>
    </source>
</evidence>
<dbReference type="PANTHER" id="PTHR30413:SF8">
    <property type="entry name" value="TRANSPORT PERMEASE PROTEIN"/>
    <property type="match status" value="1"/>
</dbReference>
<comment type="similarity">
    <text evidence="2 9">Belongs to the ABC-2 integral membrane protein family.</text>
</comment>
<evidence type="ECO:0000259" key="10">
    <source>
        <dbReference type="PROSITE" id="PS51012"/>
    </source>
</evidence>
<proteinExistence type="inferred from homology"/>
<evidence type="ECO:0000256" key="1">
    <source>
        <dbReference type="ARBA" id="ARBA00004429"/>
    </source>
</evidence>
<dbReference type="InterPro" id="IPR013525">
    <property type="entry name" value="ABC2_TM"/>
</dbReference>
<dbReference type="GO" id="GO:0015920">
    <property type="term" value="P:lipopolysaccharide transport"/>
    <property type="evidence" value="ECO:0007669"/>
    <property type="project" value="TreeGrafter"/>
</dbReference>
<dbReference type="PROSITE" id="PS51012">
    <property type="entry name" value="ABC_TM2"/>
    <property type="match status" value="1"/>
</dbReference>
<sequence>MIKVTENLAVNLPDEGNWDIVIEPQANLLDIKLKDVWQYRDLLFLFVKRDITAQYKQTILGPLWHFIQPVFTTIVFVMVFGKIANIPTDGIEPVLFYMSGITIWNYFSSCLNSTSGTFVANAGIFGKVYFPRLVIPLSTMMSNMVKFGIQFFLLIVAIGYFGLTNGSFYFGFSWLLVPLLVIMMAAMGLGAGIIISSLTTKYRDFTVLIGFAVQLLMYATPVAYPLSYLKNESVINVVRYNPLTPIIEAFRFSLFNKGDFNGFQLLYSSIFIIVVLFIGLIIFSKVERTFMDTV</sequence>
<accession>A0A512B6L0</accession>
<evidence type="ECO:0000256" key="2">
    <source>
        <dbReference type="ARBA" id="ARBA00007783"/>
    </source>
</evidence>
<keyword evidence="7 9" id="KW-1133">Transmembrane helix</keyword>
<dbReference type="GO" id="GO:0140359">
    <property type="term" value="F:ABC-type transporter activity"/>
    <property type="evidence" value="ECO:0007669"/>
    <property type="project" value="InterPro"/>
</dbReference>
<feature type="transmembrane region" description="Helical" evidence="9">
    <location>
        <begin position="63"/>
        <end position="83"/>
    </location>
</feature>
<dbReference type="GO" id="GO:0005886">
    <property type="term" value="C:plasma membrane"/>
    <property type="evidence" value="ECO:0007669"/>
    <property type="project" value="UniProtKB-SubCell"/>
</dbReference>
<gene>
    <name evidence="11" type="ORF">SAE01_00990</name>
</gene>